<evidence type="ECO:0000313" key="10">
    <source>
        <dbReference type="Proteomes" id="UP000248790"/>
    </source>
</evidence>
<dbReference type="Proteomes" id="UP000248790">
    <property type="component" value="Unassembled WGS sequence"/>
</dbReference>
<keyword evidence="5" id="KW-0998">Cell outer membrane</keyword>
<keyword evidence="10" id="KW-1185">Reference proteome</keyword>
<feature type="domain" description="SusD-like N-terminal" evidence="8">
    <location>
        <begin position="27"/>
        <end position="223"/>
    </location>
</feature>
<evidence type="ECO:0000259" key="8">
    <source>
        <dbReference type="Pfam" id="PF14322"/>
    </source>
</evidence>
<gene>
    <name evidence="9" type="ORF">LX87_03779</name>
</gene>
<evidence type="ECO:0000256" key="3">
    <source>
        <dbReference type="ARBA" id="ARBA00022729"/>
    </source>
</evidence>
<dbReference type="EMBL" id="QLMC01000004">
    <property type="protein sequence ID" value="RAJ96029.1"/>
    <property type="molecule type" value="Genomic_DNA"/>
</dbReference>
<dbReference type="InterPro" id="IPR012944">
    <property type="entry name" value="SusD_RagB_dom"/>
</dbReference>
<dbReference type="Pfam" id="PF14322">
    <property type="entry name" value="SusD-like_3"/>
    <property type="match status" value="1"/>
</dbReference>
<keyword evidence="3 6" id="KW-0732">Signal</keyword>
<dbReference type="InterPro" id="IPR011990">
    <property type="entry name" value="TPR-like_helical_dom_sf"/>
</dbReference>
<proteinExistence type="inferred from homology"/>
<evidence type="ECO:0000259" key="7">
    <source>
        <dbReference type="Pfam" id="PF07980"/>
    </source>
</evidence>
<dbReference type="InterPro" id="IPR033985">
    <property type="entry name" value="SusD-like_N"/>
</dbReference>
<dbReference type="GO" id="GO:0009279">
    <property type="term" value="C:cell outer membrane"/>
    <property type="evidence" value="ECO:0007669"/>
    <property type="project" value="UniProtKB-SubCell"/>
</dbReference>
<dbReference type="OrthoDB" id="9792139at2"/>
<dbReference type="Pfam" id="PF07980">
    <property type="entry name" value="SusD_RagB"/>
    <property type="match status" value="1"/>
</dbReference>
<name>A0A327X1E1_LARAB</name>
<evidence type="ECO:0000256" key="2">
    <source>
        <dbReference type="ARBA" id="ARBA00006275"/>
    </source>
</evidence>
<dbReference type="PROSITE" id="PS51257">
    <property type="entry name" value="PROKAR_LIPOPROTEIN"/>
    <property type="match status" value="1"/>
</dbReference>
<feature type="chain" id="PRO_5016304642" evidence="6">
    <location>
        <begin position="26"/>
        <end position="503"/>
    </location>
</feature>
<organism evidence="9 10">
    <name type="scientific">Larkinella arboricola</name>
    <dbReference type="NCBI Taxonomy" id="643671"/>
    <lineage>
        <taxon>Bacteria</taxon>
        <taxon>Pseudomonadati</taxon>
        <taxon>Bacteroidota</taxon>
        <taxon>Cytophagia</taxon>
        <taxon>Cytophagales</taxon>
        <taxon>Spirosomataceae</taxon>
        <taxon>Larkinella</taxon>
    </lineage>
</organism>
<evidence type="ECO:0000256" key="5">
    <source>
        <dbReference type="ARBA" id="ARBA00023237"/>
    </source>
</evidence>
<feature type="signal peptide" evidence="6">
    <location>
        <begin position="1"/>
        <end position="25"/>
    </location>
</feature>
<dbReference type="SUPFAM" id="SSF48452">
    <property type="entry name" value="TPR-like"/>
    <property type="match status" value="1"/>
</dbReference>
<reference evidence="9 10" key="1">
    <citation type="submission" date="2018-06" db="EMBL/GenBank/DDBJ databases">
        <title>Genomic Encyclopedia of Archaeal and Bacterial Type Strains, Phase II (KMG-II): from individual species to whole genera.</title>
        <authorList>
            <person name="Goeker M."/>
        </authorList>
    </citation>
    <scope>NUCLEOTIDE SEQUENCE [LARGE SCALE GENOMIC DNA]</scope>
    <source>
        <strain evidence="9 10">DSM 21851</strain>
    </source>
</reference>
<comment type="caution">
    <text evidence="9">The sequence shown here is derived from an EMBL/GenBank/DDBJ whole genome shotgun (WGS) entry which is preliminary data.</text>
</comment>
<evidence type="ECO:0000256" key="4">
    <source>
        <dbReference type="ARBA" id="ARBA00023136"/>
    </source>
</evidence>
<evidence type="ECO:0000256" key="6">
    <source>
        <dbReference type="SAM" id="SignalP"/>
    </source>
</evidence>
<sequence>MNYCMKKISTLLLVAGLMAGCSEKALDVQNVNELTTDNYYKTEEDAMKAVNAAYATLASPELYSQMIHLTQELMSDETSATASTSPSLVQMREAEADASNEVFNFLWSGCYQGVYRSNLAISRIPGVPMNEDKKSRLLGEAYFLRGLYYFTLVTNFGDVPLILKVVDVSNPVEKQPSRTATAQVYAAILKDFEEAEKRLPVAYEEDDIGRSTRGAAKGFRAKALLYRANLTNNQADYAASAQLFKEIIDSNVYNLMPDYRDNHTNINENNRESLFEVQFSTTVDPGAFCDECGTGGLRPLEMGVRGRAYNNVIPSEWYVKQFETGDTRLLASVFGPRGSKFDGLDYFRVLEYDSWFDIKPTDYATRKYQKDAGNEFDWTTGSDVNIRLLRFADVLLMYAEAVNSAQGPTGEAYAAVNRVRERADLKPLDPGLSKAAFMDWIMHERVVELGMEGHRWRDLVRWKKAYLELTSKGRPFDEKKHYLFPIPAKERQLNPNLTQNPGW</sequence>
<feature type="domain" description="RagB/SusD" evidence="7">
    <location>
        <begin position="318"/>
        <end position="503"/>
    </location>
</feature>
<comment type="similarity">
    <text evidence="2">Belongs to the SusD family.</text>
</comment>
<keyword evidence="4" id="KW-0472">Membrane</keyword>
<comment type="subcellular location">
    <subcellularLocation>
        <location evidence="1">Cell outer membrane</location>
    </subcellularLocation>
</comment>
<dbReference type="AlphaFoldDB" id="A0A327X1E1"/>
<dbReference type="CDD" id="cd08977">
    <property type="entry name" value="SusD"/>
    <property type="match status" value="1"/>
</dbReference>
<dbReference type="Gene3D" id="1.25.40.390">
    <property type="match status" value="1"/>
</dbReference>
<evidence type="ECO:0000313" key="9">
    <source>
        <dbReference type="EMBL" id="RAJ96029.1"/>
    </source>
</evidence>
<protein>
    <submittedName>
        <fullName evidence="9">Putative outer membrane starch-binding protein</fullName>
    </submittedName>
</protein>
<accession>A0A327X1E1</accession>
<evidence type="ECO:0000256" key="1">
    <source>
        <dbReference type="ARBA" id="ARBA00004442"/>
    </source>
</evidence>